<feature type="region of interest" description="Disordered" evidence="1">
    <location>
        <begin position="588"/>
        <end position="676"/>
    </location>
</feature>
<evidence type="ECO:0000313" key="3">
    <source>
        <dbReference type="Proteomes" id="UP000077266"/>
    </source>
</evidence>
<evidence type="ECO:0000256" key="1">
    <source>
        <dbReference type="SAM" id="MobiDB-lite"/>
    </source>
</evidence>
<organism evidence="2 3">
    <name type="scientific">Exidia glandulosa HHB12029</name>
    <dbReference type="NCBI Taxonomy" id="1314781"/>
    <lineage>
        <taxon>Eukaryota</taxon>
        <taxon>Fungi</taxon>
        <taxon>Dikarya</taxon>
        <taxon>Basidiomycota</taxon>
        <taxon>Agaricomycotina</taxon>
        <taxon>Agaricomycetes</taxon>
        <taxon>Auriculariales</taxon>
        <taxon>Exidiaceae</taxon>
        <taxon>Exidia</taxon>
    </lineage>
</organism>
<evidence type="ECO:0000313" key="2">
    <source>
        <dbReference type="EMBL" id="KZV98917.1"/>
    </source>
</evidence>
<protein>
    <submittedName>
        <fullName evidence="2">Uncharacterized protein</fullName>
    </submittedName>
</protein>
<reference evidence="2 3" key="1">
    <citation type="journal article" date="2016" name="Mol. Biol. Evol.">
        <title>Comparative Genomics of Early-Diverging Mushroom-Forming Fungi Provides Insights into the Origins of Lignocellulose Decay Capabilities.</title>
        <authorList>
            <person name="Nagy L.G."/>
            <person name="Riley R."/>
            <person name="Tritt A."/>
            <person name="Adam C."/>
            <person name="Daum C."/>
            <person name="Floudas D."/>
            <person name="Sun H."/>
            <person name="Yadav J.S."/>
            <person name="Pangilinan J."/>
            <person name="Larsson K.H."/>
            <person name="Matsuura K."/>
            <person name="Barry K."/>
            <person name="Labutti K."/>
            <person name="Kuo R."/>
            <person name="Ohm R.A."/>
            <person name="Bhattacharya S.S."/>
            <person name="Shirouzu T."/>
            <person name="Yoshinaga Y."/>
            <person name="Martin F.M."/>
            <person name="Grigoriev I.V."/>
            <person name="Hibbett D.S."/>
        </authorList>
    </citation>
    <scope>NUCLEOTIDE SEQUENCE [LARGE SCALE GENOMIC DNA]</scope>
    <source>
        <strain evidence="2 3">HHB12029</strain>
    </source>
</reference>
<feature type="region of interest" description="Disordered" evidence="1">
    <location>
        <begin position="1"/>
        <end position="23"/>
    </location>
</feature>
<gene>
    <name evidence="2" type="ORF">EXIGLDRAFT_831912</name>
</gene>
<feature type="region of interest" description="Disordered" evidence="1">
    <location>
        <begin position="522"/>
        <end position="567"/>
    </location>
</feature>
<feature type="compositionally biased region" description="Polar residues" evidence="1">
    <location>
        <begin position="608"/>
        <end position="629"/>
    </location>
</feature>
<dbReference type="OrthoDB" id="3254160at2759"/>
<name>A0A165M8Q7_EXIGL</name>
<feature type="compositionally biased region" description="Basic and acidic residues" evidence="1">
    <location>
        <begin position="657"/>
        <end position="676"/>
    </location>
</feature>
<dbReference type="InParanoid" id="A0A165M8Q7"/>
<dbReference type="EMBL" id="KV425914">
    <property type="protein sequence ID" value="KZV98917.1"/>
    <property type="molecule type" value="Genomic_DNA"/>
</dbReference>
<proteinExistence type="predicted"/>
<sequence length="676" mass="73858">MSLADFLDEAERNQASSPDDEGYRITHTAVQSSPGAVPLSRLSLSAFHSAVHVPDQDITPIMDLIPSENPQLDSTATVVAADGESAAHEPMSASLADNASHDPVQVLRDLCVKVLGSEDPISFEFAVQGGAHPIWSCSLTIRRPDGAQRSWSSVPGLLMKKLDAKSSAGQVAYDSGAAHFINSEEWVPEAAPDVVAAQSNEKESEDAVVSDEDTEYSLEIASCCKLWLKGNVKPQYIITTNQACDAFGCALRIQLAPHVSRVCCVDILYDSQRAAKAAVAQLAVTTAGILEYIRNGAPGPPRPPVLNGGKEITVSEFYDALPVKVSPKPGFEDIHAGGRAIMWLNQAVITAKGSRVASKWTYINDAKSWLHGAILVITHPTHPQRCYLVDPVFAKRQDAKQAVTLLALSQGLAEYFEEIVKEVDSRLTPEMRKHATDSYQVLTSEYGKQFKDEKGKGAPVPWEYQNEEQAFGCSLEIELPGGSRGSYRVPMEYRNKTDARLACVLKAVEGGVLALFSSPSKALLQSSSSKRDDRHGRRATMPSKDLYPQQQLDYGGGAHQPYYPIPSYTPTPTPAPYYPPPYPAAYRDWPRPEPAPSRRGGDERDWRASTSHSPYQSQLYPSSDAQYARSSHEESARWSSGTARQSHTLPPRPNVDAPKRPAPADKREGANKRPRM</sequence>
<dbReference type="Proteomes" id="UP000077266">
    <property type="component" value="Unassembled WGS sequence"/>
</dbReference>
<dbReference type="AlphaFoldDB" id="A0A165M8Q7"/>
<keyword evidence="3" id="KW-1185">Reference proteome</keyword>
<dbReference type="STRING" id="1314781.A0A165M8Q7"/>
<feature type="compositionally biased region" description="Polar residues" evidence="1">
    <location>
        <begin position="637"/>
        <end position="648"/>
    </location>
</feature>
<accession>A0A165M8Q7</accession>